<keyword evidence="4 6" id="KW-0472">Membrane</keyword>
<evidence type="ECO:0000256" key="6">
    <source>
        <dbReference type="SAM" id="Phobius"/>
    </source>
</evidence>
<dbReference type="GO" id="GO:0012505">
    <property type="term" value="C:endomembrane system"/>
    <property type="evidence" value="ECO:0007669"/>
    <property type="project" value="UniProtKB-SubCell"/>
</dbReference>
<dbReference type="EMBL" id="FNVU01000002">
    <property type="protein sequence ID" value="SEF80881.1"/>
    <property type="molecule type" value="Genomic_DNA"/>
</dbReference>
<evidence type="ECO:0000256" key="1">
    <source>
        <dbReference type="ARBA" id="ARBA00004127"/>
    </source>
</evidence>
<dbReference type="Proteomes" id="UP000236754">
    <property type="component" value="Unassembled WGS sequence"/>
</dbReference>
<feature type="transmembrane region" description="Helical" evidence="6">
    <location>
        <begin position="91"/>
        <end position="112"/>
    </location>
</feature>
<keyword evidence="3 6" id="KW-1133">Transmembrane helix</keyword>
<sequence>MADDRLPPDGPEPDDAGPGGAKQGDAKPGDADVGEPSDALPWWRKGEEPDYRATMANERTLLAWTRTALALLAGAFAVIRLTGITPHALRLALGGYLIALSAGVTVAGYVQWRVRQARMRQRQPLGGLVNPTVLTAALLVLAGFVVAVIAFTS</sequence>
<organism evidence="8 9">
    <name type="scientific">Actinacidiphila yanglinensis</name>
    <dbReference type="NCBI Taxonomy" id="310779"/>
    <lineage>
        <taxon>Bacteria</taxon>
        <taxon>Bacillati</taxon>
        <taxon>Actinomycetota</taxon>
        <taxon>Actinomycetes</taxon>
        <taxon>Kitasatosporales</taxon>
        <taxon>Streptomycetaceae</taxon>
        <taxon>Actinacidiphila</taxon>
    </lineage>
</organism>
<keyword evidence="2 6" id="KW-0812">Transmembrane</keyword>
<dbReference type="Pfam" id="PF02656">
    <property type="entry name" value="DUF202"/>
    <property type="match status" value="1"/>
</dbReference>
<comment type="subcellular location">
    <subcellularLocation>
        <location evidence="1">Endomembrane system</location>
        <topology evidence="1">Multi-pass membrane protein</topology>
    </subcellularLocation>
</comment>
<dbReference type="AlphaFoldDB" id="A0A1H5V2E0"/>
<dbReference type="InterPro" id="IPR003807">
    <property type="entry name" value="DUF202"/>
</dbReference>
<name>A0A1H5V2E0_9ACTN</name>
<proteinExistence type="predicted"/>
<evidence type="ECO:0000313" key="8">
    <source>
        <dbReference type="EMBL" id="SEF80881.1"/>
    </source>
</evidence>
<feature type="region of interest" description="Disordered" evidence="5">
    <location>
        <begin position="1"/>
        <end position="45"/>
    </location>
</feature>
<keyword evidence="9" id="KW-1185">Reference proteome</keyword>
<evidence type="ECO:0000256" key="4">
    <source>
        <dbReference type="ARBA" id="ARBA00023136"/>
    </source>
</evidence>
<protein>
    <submittedName>
        <fullName evidence="8">Putative membrane protein</fullName>
    </submittedName>
</protein>
<evidence type="ECO:0000313" key="9">
    <source>
        <dbReference type="Proteomes" id="UP000236754"/>
    </source>
</evidence>
<evidence type="ECO:0000256" key="5">
    <source>
        <dbReference type="SAM" id="MobiDB-lite"/>
    </source>
</evidence>
<feature type="domain" description="DUF202" evidence="7">
    <location>
        <begin position="52"/>
        <end position="117"/>
    </location>
</feature>
<reference evidence="8 9" key="1">
    <citation type="submission" date="2016-10" db="EMBL/GenBank/DDBJ databases">
        <authorList>
            <person name="de Groot N.N."/>
        </authorList>
    </citation>
    <scope>NUCLEOTIDE SEQUENCE [LARGE SCALE GENOMIC DNA]</scope>
    <source>
        <strain evidence="8 9">CGMCC 4.2023</strain>
    </source>
</reference>
<dbReference type="OrthoDB" id="4337961at2"/>
<dbReference type="RefSeq" id="WP_103884286.1">
    <property type="nucleotide sequence ID" value="NZ_FNVU01000002.1"/>
</dbReference>
<gene>
    <name evidence="8" type="ORF">SAMN05216223_10299</name>
</gene>
<evidence type="ECO:0000256" key="3">
    <source>
        <dbReference type="ARBA" id="ARBA00022989"/>
    </source>
</evidence>
<evidence type="ECO:0000256" key="2">
    <source>
        <dbReference type="ARBA" id="ARBA00022692"/>
    </source>
</evidence>
<evidence type="ECO:0000259" key="7">
    <source>
        <dbReference type="Pfam" id="PF02656"/>
    </source>
</evidence>
<feature type="transmembrane region" description="Helical" evidence="6">
    <location>
        <begin position="61"/>
        <end position="79"/>
    </location>
</feature>
<accession>A0A1H5V2E0</accession>
<feature type="transmembrane region" description="Helical" evidence="6">
    <location>
        <begin position="133"/>
        <end position="152"/>
    </location>
</feature>